<evidence type="ECO:0000313" key="1">
    <source>
        <dbReference type="EMBL" id="AGK57037.1"/>
    </source>
</evidence>
<dbReference type="HOGENOM" id="CLU_2601302_0_0_5"/>
<organism evidence="1 2">
    <name type="scientific">Hyphomicrobium denitrificans 1NES1</name>
    <dbReference type="NCBI Taxonomy" id="670307"/>
    <lineage>
        <taxon>Bacteria</taxon>
        <taxon>Pseudomonadati</taxon>
        <taxon>Pseudomonadota</taxon>
        <taxon>Alphaproteobacteria</taxon>
        <taxon>Hyphomicrobiales</taxon>
        <taxon>Hyphomicrobiaceae</taxon>
        <taxon>Hyphomicrobium</taxon>
    </lineage>
</organism>
<proteinExistence type="predicted"/>
<dbReference type="KEGG" id="hdt:HYPDE_26783"/>
<protein>
    <submittedName>
        <fullName evidence="1">Uncharacterized protein</fullName>
    </submittedName>
</protein>
<evidence type="ECO:0000313" key="2">
    <source>
        <dbReference type="Proteomes" id="UP000005952"/>
    </source>
</evidence>
<name>N0B4B5_9HYPH</name>
<gene>
    <name evidence="1" type="ORF">HYPDE_26783</name>
</gene>
<reference evidence="1 2" key="1">
    <citation type="journal article" date="2013" name="Genome Announc.">
        <title>Genome sequences for three denitrifying bacterial strains isolated from a uranium- and nitrate-contaminated subsurface environment.</title>
        <authorList>
            <person name="Venkatramanan R."/>
            <person name="Prakash O."/>
            <person name="Woyke T."/>
            <person name="Chain P."/>
            <person name="Goodwin L.A."/>
            <person name="Watson D."/>
            <person name="Brooks S."/>
            <person name="Kostka J.E."/>
            <person name="Green S.J."/>
        </authorList>
    </citation>
    <scope>NUCLEOTIDE SEQUENCE [LARGE SCALE GENOMIC DNA]</scope>
    <source>
        <strain evidence="1 2">1NES1</strain>
    </source>
</reference>
<sequence>MGSKVRVWSDRSRPSPPMRRLTVSELLLLGHGIWPWENIGSDELAAFESDPQDPEQVSRRIMYRHLLQRGHHRKLTRKP</sequence>
<dbReference type="AlphaFoldDB" id="N0B4B5"/>
<dbReference type="EMBL" id="CP005587">
    <property type="protein sequence ID" value="AGK57037.1"/>
    <property type="molecule type" value="Genomic_DNA"/>
</dbReference>
<accession>N0B4B5</accession>
<keyword evidence="2" id="KW-1185">Reference proteome</keyword>
<dbReference type="STRING" id="670307.HYPDE_26783"/>
<dbReference type="Proteomes" id="UP000005952">
    <property type="component" value="Chromosome"/>
</dbReference>